<evidence type="ECO:0000256" key="4">
    <source>
        <dbReference type="ARBA" id="ARBA00022840"/>
    </source>
</evidence>
<dbReference type="CDD" id="cd03257">
    <property type="entry name" value="ABC_NikE_OppD_transporters"/>
    <property type="match status" value="2"/>
</dbReference>
<dbReference type="GO" id="GO:0005524">
    <property type="term" value="F:ATP binding"/>
    <property type="evidence" value="ECO:0007669"/>
    <property type="project" value="UniProtKB-KW"/>
</dbReference>
<reference evidence="7" key="1">
    <citation type="journal article" date="2019" name="Int. J. Syst. Evol. Microbiol.">
        <title>The Global Catalogue of Microorganisms (GCM) 10K type strain sequencing project: providing services to taxonomists for standard genome sequencing and annotation.</title>
        <authorList>
            <consortium name="The Broad Institute Genomics Platform"/>
            <consortium name="The Broad Institute Genome Sequencing Center for Infectious Disease"/>
            <person name="Wu L."/>
            <person name="Ma J."/>
        </authorList>
    </citation>
    <scope>NUCLEOTIDE SEQUENCE [LARGE SCALE GENOMIC DNA]</scope>
    <source>
        <strain evidence="7">JCM 31921</strain>
    </source>
</reference>
<dbReference type="InterPro" id="IPR003593">
    <property type="entry name" value="AAA+_ATPase"/>
</dbReference>
<keyword evidence="4 6" id="KW-0067">ATP-binding</keyword>
<dbReference type="PANTHER" id="PTHR43776">
    <property type="entry name" value="TRANSPORT ATP-BINDING PROTEIN"/>
    <property type="match status" value="1"/>
</dbReference>
<sequence length="557" mass="61428">MIHNQKVLSVSDFSVSFPAQQLQAVSGISFGLFCGRTLAVVGESGSGKSLTALALMGLLPNKSVAGGTRMLKNGDSELALDQLDEHTWRKLRGKRIGMIFQEPMTALNPVQRVGKQIAETVRLHQRLSRKAAREKVIDWLGKVKLPDPERLFYRYPHELSGGQKQRVMIAMAMINGPDILIADEPTTALDASVQGDIILLMRQLQQDYGTAIFFITHDLALAGNIADDIMVLRRGRCVEYGPRDIVLTHPAHPYTQALLKCRPDAGNKSLRLPTVADFESGISYVAQPAPISVPDYTSPLLEIQDLRVVFHKRNGLFGKNLVTEAVKGVSLKLYRGETLGLVGESGCGKSTLGKAILQLLPVSGGSIRFAGQQQSGKEDRSFRRAVQLVFQDPYASLDPLFRVRDIITEPLRIHHLLSEPAKQQKALQLMEQVGLPAEALDKYPHEFSGGQRQRISIARALALEPEILICDESVSALDISIQAQVLNLLKDLQQRLGLSYLFISHDLSVVHYISDRILVMEKGRIVEEGSADQVLRHPSHPYTQKLVASMPEALSGI</sequence>
<dbReference type="PANTHER" id="PTHR43776:SF7">
    <property type="entry name" value="D,D-DIPEPTIDE TRANSPORT ATP-BINDING PROTEIN DDPF-RELATED"/>
    <property type="match status" value="1"/>
</dbReference>
<name>A0ABP8MQX4_9BACT</name>
<dbReference type="InterPro" id="IPR050319">
    <property type="entry name" value="ABC_transp_ATP-bind"/>
</dbReference>
<dbReference type="InterPro" id="IPR013563">
    <property type="entry name" value="Oligopep_ABC_C"/>
</dbReference>
<evidence type="ECO:0000313" key="7">
    <source>
        <dbReference type="Proteomes" id="UP001501410"/>
    </source>
</evidence>
<dbReference type="EMBL" id="BAABEZ010000022">
    <property type="protein sequence ID" value="GAA4453404.1"/>
    <property type="molecule type" value="Genomic_DNA"/>
</dbReference>
<gene>
    <name evidence="6" type="ORF">GCM10023092_13700</name>
</gene>
<dbReference type="NCBIfam" id="NF007739">
    <property type="entry name" value="PRK10419.1"/>
    <property type="match status" value="2"/>
</dbReference>
<organism evidence="6 7">
    <name type="scientific">Rurimicrobium arvi</name>
    <dbReference type="NCBI Taxonomy" id="2049916"/>
    <lineage>
        <taxon>Bacteria</taxon>
        <taxon>Pseudomonadati</taxon>
        <taxon>Bacteroidota</taxon>
        <taxon>Chitinophagia</taxon>
        <taxon>Chitinophagales</taxon>
        <taxon>Chitinophagaceae</taxon>
        <taxon>Rurimicrobium</taxon>
    </lineage>
</organism>
<dbReference type="SMART" id="SM00382">
    <property type="entry name" value="AAA"/>
    <property type="match status" value="2"/>
</dbReference>
<dbReference type="PROSITE" id="PS50893">
    <property type="entry name" value="ABC_TRANSPORTER_2"/>
    <property type="match status" value="2"/>
</dbReference>
<comment type="similarity">
    <text evidence="1">Belongs to the ABC transporter superfamily.</text>
</comment>
<dbReference type="InterPro" id="IPR003439">
    <property type="entry name" value="ABC_transporter-like_ATP-bd"/>
</dbReference>
<dbReference type="RefSeq" id="WP_344824442.1">
    <property type="nucleotide sequence ID" value="NZ_BAABEZ010000022.1"/>
</dbReference>
<dbReference type="InterPro" id="IPR027417">
    <property type="entry name" value="P-loop_NTPase"/>
</dbReference>
<evidence type="ECO:0000259" key="5">
    <source>
        <dbReference type="PROSITE" id="PS50893"/>
    </source>
</evidence>
<dbReference type="Pfam" id="PF08352">
    <property type="entry name" value="oligo_HPY"/>
    <property type="match status" value="2"/>
</dbReference>
<proteinExistence type="inferred from homology"/>
<evidence type="ECO:0000256" key="3">
    <source>
        <dbReference type="ARBA" id="ARBA00022741"/>
    </source>
</evidence>
<keyword evidence="7" id="KW-1185">Reference proteome</keyword>
<evidence type="ECO:0000256" key="2">
    <source>
        <dbReference type="ARBA" id="ARBA00022448"/>
    </source>
</evidence>
<evidence type="ECO:0000256" key="1">
    <source>
        <dbReference type="ARBA" id="ARBA00005417"/>
    </source>
</evidence>
<dbReference type="SUPFAM" id="SSF52540">
    <property type="entry name" value="P-loop containing nucleoside triphosphate hydrolases"/>
    <property type="match status" value="2"/>
</dbReference>
<accession>A0ABP8MQX4</accession>
<comment type="caution">
    <text evidence="6">The sequence shown here is derived from an EMBL/GenBank/DDBJ whole genome shotgun (WGS) entry which is preliminary data.</text>
</comment>
<feature type="domain" description="ABC transporter" evidence="5">
    <location>
        <begin position="301"/>
        <end position="547"/>
    </location>
</feature>
<dbReference type="NCBIfam" id="NF008453">
    <property type="entry name" value="PRK11308.1"/>
    <property type="match status" value="2"/>
</dbReference>
<dbReference type="Proteomes" id="UP001501410">
    <property type="component" value="Unassembled WGS sequence"/>
</dbReference>
<dbReference type="Pfam" id="PF00005">
    <property type="entry name" value="ABC_tran"/>
    <property type="match status" value="2"/>
</dbReference>
<evidence type="ECO:0000313" key="6">
    <source>
        <dbReference type="EMBL" id="GAA4453404.1"/>
    </source>
</evidence>
<keyword evidence="3" id="KW-0547">Nucleotide-binding</keyword>
<dbReference type="Gene3D" id="3.40.50.300">
    <property type="entry name" value="P-loop containing nucleotide triphosphate hydrolases"/>
    <property type="match status" value="2"/>
</dbReference>
<dbReference type="InterPro" id="IPR017871">
    <property type="entry name" value="ABC_transporter-like_CS"/>
</dbReference>
<keyword evidence="2" id="KW-0813">Transport</keyword>
<protein>
    <submittedName>
        <fullName evidence="6">ABC transporter ATP-binding protein</fullName>
    </submittedName>
</protein>
<dbReference type="PROSITE" id="PS00211">
    <property type="entry name" value="ABC_TRANSPORTER_1"/>
    <property type="match status" value="2"/>
</dbReference>
<feature type="domain" description="ABC transporter" evidence="5">
    <location>
        <begin position="8"/>
        <end position="259"/>
    </location>
</feature>